<dbReference type="GO" id="GO:1904680">
    <property type="term" value="F:peptide transmembrane transporter activity"/>
    <property type="evidence" value="ECO:0007669"/>
    <property type="project" value="TreeGrafter"/>
</dbReference>
<evidence type="ECO:0000313" key="6">
    <source>
        <dbReference type="Proteomes" id="UP000050417"/>
    </source>
</evidence>
<dbReference type="InterPro" id="IPR030678">
    <property type="entry name" value="Peptide/Ni-bd"/>
</dbReference>
<gene>
    <name evidence="5" type="ORF">ADN00_11880</name>
</gene>
<keyword evidence="6" id="KW-1185">Reference proteome</keyword>
<evidence type="ECO:0000256" key="2">
    <source>
        <dbReference type="ARBA" id="ARBA00022448"/>
    </source>
</evidence>
<keyword evidence="2" id="KW-0813">Transport</keyword>
<accession>A0A0P6X907</accession>
<dbReference type="GO" id="GO:0042597">
    <property type="term" value="C:periplasmic space"/>
    <property type="evidence" value="ECO:0007669"/>
    <property type="project" value="UniProtKB-ARBA"/>
</dbReference>
<dbReference type="EMBL" id="LGCL01000026">
    <property type="protein sequence ID" value="KPL76048.1"/>
    <property type="molecule type" value="Genomic_DNA"/>
</dbReference>
<dbReference type="Proteomes" id="UP000050417">
    <property type="component" value="Unassembled WGS sequence"/>
</dbReference>
<dbReference type="InterPro" id="IPR000914">
    <property type="entry name" value="SBP_5_dom"/>
</dbReference>
<dbReference type="SUPFAM" id="SSF53850">
    <property type="entry name" value="Periplasmic binding protein-like II"/>
    <property type="match status" value="1"/>
</dbReference>
<dbReference type="Gene3D" id="3.90.76.10">
    <property type="entry name" value="Dipeptide-binding Protein, Domain 1"/>
    <property type="match status" value="1"/>
</dbReference>
<comment type="similarity">
    <text evidence="1">Belongs to the bacterial solute-binding protein 5 family.</text>
</comment>
<dbReference type="PANTHER" id="PTHR30290:SF9">
    <property type="entry name" value="OLIGOPEPTIDE-BINDING PROTEIN APPA"/>
    <property type="match status" value="1"/>
</dbReference>
<sequence length="562" mass="62964">MKKLRWQLIIIFLTGLVVGILLLSEQPEPASVFVPEPVQGGIYTEGMVGMLQRLNPVLDFYNPVDRDINRLIYSSLIQFDSAGNPQPDLAAAWGYAKDGTIYNFELYPNIKWHDGQPLTAQDVVFTVDLLRNGDPVVPADIQAFWNEIEVVALSDTTLQFRLPEPFAPFLDYLTFGVLPNHLLAGKTMADLIDDPFNLQPVGSGPYQFDRLLVENGEISGVVLNMNSAYYRQPAYIEQIVVRFYPDAPSALDAYRAGEVQGISEVTADILPDVLAEPNLALYSGNTPDLMLVFLNLNNPEAAFLQEKEVRQALMSGINRQLIVDKIMGSQGVLVDAPLMPNTWAYSDALPPREYEPDTATLLLKEAGYTITGEENVVRQKQGTPLSIDLIFPDEDPYYAIAEQIQKDWLAIGVETNLTPLGYEELVGDRLENRNYEAALVKLSLRGSADPDPYPFWDQAQATGGQNYSQWDNRLASEYLEAARITPDLQERKRLYHNFQVLFQEEVPSIPLFYPVASSAVDYKVQGVQIGTLFERSDRYNLINEWFLVANPASRRAATPVAE</sequence>
<dbReference type="CDD" id="cd08513">
    <property type="entry name" value="PBP2_thermophilic_Hb8_like"/>
    <property type="match status" value="1"/>
</dbReference>
<dbReference type="RefSeq" id="WP_075063233.1">
    <property type="nucleotide sequence ID" value="NZ_LGCL01000026.1"/>
</dbReference>
<dbReference type="PIRSF" id="PIRSF002741">
    <property type="entry name" value="MppA"/>
    <property type="match status" value="1"/>
</dbReference>
<protein>
    <recommendedName>
        <fullName evidence="4">Solute-binding protein family 5 domain-containing protein</fullName>
    </recommendedName>
</protein>
<evidence type="ECO:0000256" key="1">
    <source>
        <dbReference type="ARBA" id="ARBA00005695"/>
    </source>
</evidence>
<dbReference type="Gene3D" id="3.40.190.10">
    <property type="entry name" value="Periplasmic binding protein-like II"/>
    <property type="match status" value="1"/>
</dbReference>
<dbReference type="OrthoDB" id="9796817at2"/>
<keyword evidence="3" id="KW-0732">Signal</keyword>
<dbReference type="GO" id="GO:0015833">
    <property type="term" value="P:peptide transport"/>
    <property type="evidence" value="ECO:0007669"/>
    <property type="project" value="TreeGrafter"/>
</dbReference>
<dbReference type="Gene3D" id="3.10.105.10">
    <property type="entry name" value="Dipeptide-binding Protein, Domain 3"/>
    <property type="match status" value="1"/>
</dbReference>
<dbReference type="AlphaFoldDB" id="A0A0P6X907"/>
<comment type="caution">
    <text evidence="5">The sequence shown here is derived from an EMBL/GenBank/DDBJ whole genome shotgun (WGS) entry which is preliminary data.</text>
</comment>
<dbReference type="STRING" id="1134406.ADN00_11880"/>
<evidence type="ECO:0000256" key="3">
    <source>
        <dbReference type="ARBA" id="ARBA00022729"/>
    </source>
</evidence>
<evidence type="ECO:0000259" key="4">
    <source>
        <dbReference type="Pfam" id="PF00496"/>
    </source>
</evidence>
<dbReference type="GO" id="GO:0043190">
    <property type="term" value="C:ATP-binding cassette (ABC) transporter complex"/>
    <property type="evidence" value="ECO:0007669"/>
    <property type="project" value="InterPro"/>
</dbReference>
<name>A0A0P6X907_9CHLR</name>
<feature type="domain" description="Solute-binding protein family 5" evidence="4">
    <location>
        <begin position="85"/>
        <end position="459"/>
    </location>
</feature>
<reference evidence="5 6" key="1">
    <citation type="submission" date="2015-07" db="EMBL/GenBank/DDBJ databases">
        <title>Genome sequence of Ornatilinea apprima DSM 23815.</title>
        <authorList>
            <person name="Hemp J."/>
            <person name="Ward L.M."/>
            <person name="Pace L.A."/>
            <person name="Fischer W.W."/>
        </authorList>
    </citation>
    <scope>NUCLEOTIDE SEQUENCE [LARGE SCALE GENOMIC DNA]</scope>
    <source>
        <strain evidence="5 6">P3M-1</strain>
    </source>
</reference>
<proteinExistence type="inferred from homology"/>
<evidence type="ECO:0000313" key="5">
    <source>
        <dbReference type="EMBL" id="KPL76048.1"/>
    </source>
</evidence>
<organism evidence="5 6">
    <name type="scientific">Ornatilinea apprima</name>
    <dbReference type="NCBI Taxonomy" id="1134406"/>
    <lineage>
        <taxon>Bacteria</taxon>
        <taxon>Bacillati</taxon>
        <taxon>Chloroflexota</taxon>
        <taxon>Anaerolineae</taxon>
        <taxon>Anaerolineales</taxon>
        <taxon>Anaerolineaceae</taxon>
        <taxon>Ornatilinea</taxon>
    </lineage>
</organism>
<dbReference type="InterPro" id="IPR039424">
    <property type="entry name" value="SBP_5"/>
</dbReference>
<dbReference type="PANTHER" id="PTHR30290">
    <property type="entry name" value="PERIPLASMIC BINDING COMPONENT OF ABC TRANSPORTER"/>
    <property type="match status" value="1"/>
</dbReference>
<dbReference type="Pfam" id="PF00496">
    <property type="entry name" value="SBP_bac_5"/>
    <property type="match status" value="1"/>
</dbReference>